<evidence type="ECO:0000256" key="9">
    <source>
        <dbReference type="ARBA" id="ARBA00023242"/>
    </source>
</evidence>
<dbReference type="HOGENOM" id="CLU_005714_3_0_1"/>
<dbReference type="CDD" id="cd06008">
    <property type="entry name" value="NF-X1-zinc-finger"/>
    <property type="match status" value="5"/>
</dbReference>
<feature type="compositionally biased region" description="Polar residues" evidence="10">
    <location>
        <begin position="941"/>
        <end position="986"/>
    </location>
</feature>
<feature type="compositionally biased region" description="Polar residues" evidence="10">
    <location>
        <begin position="47"/>
        <end position="59"/>
    </location>
</feature>
<evidence type="ECO:0000256" key="8">
    <source>
        <dbReference type="ARBA" id="ARBA00023163"/>
    </source>
</evidence>
<keyword evidence="8" id="KW-0804">Transcription</keyword>
<keyword evidence="5" id="KW-0863">Zinc-finger</keyword>
<dbReference type="PROSITE" id="PS51061">
    <property type="entry name" value="R3H"/>
    <property type="match status" value="1"/>
</dbReference>
<evidence type="ECO:0000313" key="12">
    <source>
        <dbReference type="EMBL" id="KEP54840.1"/>
    </source>
</evidence>
<protein>
    <submittedName>
        <fullName evidence="12">Putative shuttle craft protein</fullName>
    </submittedName>
</protein>
<comment type="subcellular location">
    <subcellularLocation>
        <location evidence="1">Nucleus</location>
    </subcellularLocation>
</comment>
<feature type="domain" description="R3H" evidence="11">
    <location>
        <begin position="840"/>
        <end position="902"/>
    </location>
</feature>
<keyword evidence="9" id="KW-0539">Nucleus</keyword>
<dbReference type="InterPro" id="IPR036867">
    <property type="entry name" value="R3H_dom_sf"/>
</dbReference>
<dbReference type="GO" id="GO:0000122">
    <property type="term" value="P:negative regulation of transcription by RNA polymerase II"/>
    <property type="evidence" value="ECO:0007669"/>
    <property type="project" value="TreeGrafter"/>
</dbReference>
<evidence type="ECO:0000256" key="1">
    <source>
        <dbReference type="ARBA" id="ARBA00004123"/>
    </source>
</evidence>
<dbReference type="PANTHER" id="PTHR12360">
    <property type="entry name" value="NUCLEAR TRANSCRIPTION FACTOR, X-BOX BINDING 1 NFX1"/>
    <property type="match status" value="1"/>
</dbReference>
<dbReference type="EMBL" id="AZST01000017">
    <property type="protein sequence ID" value="KEP54840.1"/>
    <property type="molecule type" value="Genomic_DNA"/>
</dbReference>
<dbReference type="InterPro" id="IPR034078">
    <property type="entry name" value="NFX1_fam"/>
</dbReference>
<gene>
    <name evidence="12" type="ORF">V565_012160</name>
</gene>
<evidence type="ECO:0000256" key="5">
    <source>
        <dbReference type="ARBA" id="ARBA00022771"/>
    </source>
</evidence>
<comment type="similarity">
    <text evidence="2">Belongs to the NFX1 family.</text>
</comment>
<feature type="region of interest" description="Disordered" evidence="10">
    <location>
        <begin position="1"/>
        <end position="168"/>
    </location>
</feature>
<name>A0A074SB63_9AGAM</name>
<dbReference type="InterPro" id="IPR001374">
    <property type="entry name" value="R3H_dom"/>
</dbReference>
<dbReference type="SUPFAM" id="SSF82708">
    <property type="entry name" value="R3H domain"/>
    <property type="match status" value="1"/>
</dbReference>
<evidence type="ECO:0000256" key="4">
    <source>
        <dbReference type="ARBA" id="ARBA00022737"/>
    </source>
</evidence>
<keyword evidence="6" id="KW-0862">Zinc</keyword>
<dbReference type="Proteomes" id="UP000027456">
    <property type="component" value="Unassembled WGS sequence"/>
</dbReference>
<dbReference type="GO" id="GO:0005634">
    <property type="term" value="C:nucleus"/>
    <property type="evidence" value="ECO:0007669"/>
    <property type="project" value="UniProtKB-SubCell"/>
</dbReference>
<evidence type="ECO:0000256" key="10">
    <source>
        <dbReference type="SAM" id="MobiDB-lite"/>
    </source>
</evidence>
<feature type="region of interest" description="Disordered" evidence="10">
    <location>
        <begin position="910"/>
        <end position="1032"/>
    </location>
</feature>
<feature type="compositionally biased region" description="Basic and acidic residues" evidence="10">
    <location>
        <begin position="1014"/>
        <end position="1025"/>
    </location>
</feature>
<dbReference type="SMART" id="SM00438">
    <property type="entry name" value="ZnF_NFX"/>
    <property type="match status" value="7"/>
</dbReference>
<dbReference type="Gene3D" id="3.30.1370.50">
    <property type="entry name" value="R3H-like domain"/>
    <property type="match status" value="1"/>
</dbReference>
<evidence type="ECO:0000256" key="7">
    <source>
        <dbReference type="ARBA" id="ARBA00023015"/>
    </source>
</evidence>
<dbReference type="InterPro" id="IPR000967">
    <property type="entry name" value="Znf_NFX1"/>
</dbReference>
<dbReference type="OrthoDB" id="6512771at2759"/>
<sequence length="1032" mass="109932">MSALPADRGPPNSASLATAEAPASRSRRPNRRGRGRRNNSPRPDDINNGTGQAPVSSPSAPRGRGRNRNRPPHREGPGAAGGEVHQLPPHLTTESQGDVSATESTGSHSQPGRGRGGRGNRNAGRGTQAPVRGGRRQHFGARLTEGSGQSAAPSSEPLPPPPTSDDLTSRLIYSLSHKHDAVDCPICFNPVHPAQPIWSCGPPPTPVGDTPATCCWTIFHMKCIKEWARKSVEATREAYRARNVDLPGEWRCPGCQTKRAVVPHTYMCFCGRATNPVPSQLSTPHSCGEPCARVRKECEHACPLACHPGPCPPCLVSVSKDCWCGGKTIVSRCSVLNKGTSNGSITVPTLSCGQPCGRLLGCEKHTCQLECHAGACTPCQVVDVVRCYCGKHEKDMSCGVGVSIDCSIEGQGAWEGRWQCEDICDRNFDCGQHKCQKSCHPPSKTPAICPFSPSLVATCPCTKTPLSVERTACTDPIPTCSQPCSKVHPECGHACTKVCHTDSCPPCTLLVAVKCRCGETTSQVPCSALVDGQQILCQRICKAMRGCGRHECNRVCCPLAGTAGRSKGKRKMDLSTAADYADEDPEGWHLCDLICNKKLSCGNHNCMLPDHRGPCPRCLLSSFEELVCPCNRTIIEPPVPCGTRMNCTYPCAAPPPPCGHPRTPHTCHAAEEGSSCPPCPHLTNRQCDCGKSLVRNVRCSQERTSCGAPCGKPLDCGYHSCDRTCHVGDCGSCAQICGKPRKKCGHPCPVPCHAPSACPSIDAVVCPAVITVTCACGRITQPAPCGASRVLKCQDACLIAKRNVRLADALGISESGRSSSHNQVTWNPNLIAFARAPTNQPFVKNMEKALADFVTGDKKAHVLPYMPEIRRKIVTEVAEVYRITTQLVDEEPRRSVQLIRRIDSRVPAPLLSQASASTPSRLGSLGDLRKPATVVKPASPGGSSAATISAWRSGTPPSHTPNVAPSLALNSGSPTLGNLPPGSSITPWARPNVASTARTPIPPTSSRVAPSPLERVHTGEIREDVPANWEDE</sequence>
<dbReference type="STRING" id="1423351.A0A074SB63"/>
<evidence type="ECO:0000313" key="13">
    <source>
        <dbReference type="Proteomes" id="UP000027456"/>
    </source>
</evidence>
<keyword evidence="4" id="KW-0677">Repeat</keyword>
<accession>A0A074SB63</accession>
<feature type="compositionally biased region" description="Basic residues" evidence="10">
    <location>
        <begin position="25"/>
        <end position="39"/>
    </location>
</feature>
<comment type="caution">
    <text evidence="12">The sequence shown here is derived from an EMBL/GenBank/DDBJ whole genome shotgun (WGS) entry which is preliminary data.</text>
</comment>
<keyword evidence="13" id="KW-1185">Reference proteome</keyword>
<feature type="compositionally biased region" description="Polar residues" evidence="10">
    <location>
        <begin position="92"/>
        <end position="110"/>
    </location>
</feature>
<evidence type="ECO:0000256" key="2">
    <source>
        <dbReference type="ARBA" id="ARBA00007269"/>
    </source>
</evidence>
<dbReference type="Pfam" id="PF01424">
    <property type="entry name" value="R3H"/>
    <property type="match status" value="1"/>
</dbReference>
<evidence type="ECO:0000256" key="6">
    <source>
        <dbReference type="ARBA" id="ARBA00022833"/>
    </source>
</evidence>
<feature type="compositionally biased region" description="Polar residues" evidence="10">
    <location>
        <begin position="912"/>
        <end position="921"/>
    </location>
</feature>
<dbReference type="AlphaFoldDB" id="A0A074SB63"/>
<feature type="compositionally biased region" description="Polar residues" evidence="10">
    <location>
        <begin position="993"/>
        <end position="1008"/>
    </location>
</feature>
<dbReference type="GO" id="GO:0008270">
    <property type="term" value="F:zinc ion binding"/>
    <property type="evidence" value="ECO:0007669"/>
    <property type="project" value="UniProtKB-KW"/>
</dbReference>
<evidence type="ECO:0000259" key="11">
    <source>
        <dbReference type="PROSITE" id="PS51061"/>
    </source>
</evidence>
<dbReference type="GO" id="GO:0000981">
    <property type="term" value="F:DNA-binding transcription factor activity, RNA polymerase II-specific"/>
    <property type="evidence" value="ECO:0007669"/>
    <property type="project" value="TreeGrafter"/>
</dbReference>
<organism evidence="12 13">
    <name type="scientific">Rhizoctonia solani 123E</name>
    <dbReference type="NCBI Taxonomy" id="1423351"/>
    <lineage>
        <taxon>Eukaryota</taxon>
        <taxon>Fungi</taxon>
        <taxon>Dikarya</taxon>
        <taxon>Basidiomycota</taxon>
        <taxon>Agaricomycotina</taxon>
        <taxon>Agaricomycetes</taxon>
        <taxon>Cantharellales</taxon>
        <taxon>Ceratobasidiaceae</taxon>
        <taxon>Rhizoctonia</taxon>
    </lineage>
</organism>
<dbReference type="GO" id="GO:0000977">
    <property type="term" value="F:RNA polymerase II transcription regulatory region sequence-specific DNA binding"/>
    <property type="evidence" value="ECO:0007669"/>
    <property type="project" value="TreeGrafter"/>
</dbReference>
<dbReference type="PANTHER" id="PTHR12360:SF12">
    <property type="entry name" value="TRANSCRIPTIONAL REPRESSOR NF-X1"/>
    <property type="match status" value="1"/>
</dbReference>
<proteinExistence type="inferred from homology"/>
<keyword evidence="7" id="KW-0805">Transcription regulation</keyword>
<dbReference type="Pfam" id="PF01422">
    <property type="entry name" value="zf-NF-X1"/>
    <property type="match status" value="8"/>
</dbReference>
<evidence type="ECO:0000256" key="3">
    <source>
        <dbReference type="ARBA" id="ARBA00022723"/>
    </source>
</evidence>
<reference evidence="12 13" key="1">
    <citation type="submission" date="2013-12" db="EMBL/GenBank/DDBJ databases">
        <authorList>
            <person name="Cubeta M."/>
            <person name="Pakala S."/>
            <person name="Fedorova N."/>
            <person name="Thomas E."/>
            <person name="Dean R."/>
            <person name="Jabaji S."/>
            <person name="Neate S."/>
            <person name="Toda T."/>
            <person name="Tavantzis S."/>
            <person name="Vilgalys R."/>
            <person name="Bharathan N."/>
            <person name="Pakala S."/>
            <person name="Losada L.S."/>
            <person name="Zafar N."/>
            <person name="Nierman W."/>
        </authorList>
    </citation>
    <scope>NUCLEOTIDE SEQUENCE [LARGE SCALE GENOMIC DNA]</scope>
    <source>
        <strain evidence="12 13">123E</strain>
    </source>
</reference>
<keyword evidence="3" id="KW-0479">Metal-binding</keyword>